<dbReference type="GO" id="GO:0005829">
    <property type="term" value="C:cytosol"/>
    <property type="evidence" value="ECO:0007669"/>
    <property type="project" value="TreeGrafter"/>
</dbReference>
<feature type="domain" description="Helicase C-terminal" evidence="12">
    <location>
        <begin position="451"/>
        <end position="596"/>
    </location>
</feature>
<dbReference type="GO" id="GO:0003724">
    <property type="term" value="F:RNA helicase activity"/>
    <property type="evidence" value="ECO:0007669"/>
    <property type="project" value="UniProtKB-EC"/>
</dbReference>
<evidence type="ECO:0000256" key="10">
    <source>
        <dbReference type="SAM" id="MobiDB-lite"/>
    </source>
</evidence>
<comment type="catalytic activity">
    <reaction evidence="8">
        <text>ATP + H2O = ADP + phosphate + H(+)</text>
        <dbReference type="Rhea" id="RHEA:13065"/>
        <dbReference type="ChEBI" id="CHEBI:15377"/>
        <dbReference type="ChEBI" id="CHEBI:15378"/>
        <dbReference type="ChEBI" id="CHEBI:30616"/>
        <dbReference type="ChEBI" id="CHEBI:43474"/>
        <dbReference type="ChEBI" id="CHEBI:456216"/>
        <dbReference type="EC" id="3.6.4.13"/>
    </reaction>
</comment>
<feature type="region of interest" description="Disordered" evidence="10">
    <location>
        <begin position="605"/>
        <end position="679"/>
    </location>
</feature>
<evidence type="ECO:0000256" key="2">
    <source>
        <dbReference type="ARBA" id="ARBA00022741"/>
    </source>
</evidence>
<accession>A0A0D6ENE8</accession>
<keyword evidence="5 9" id="KW-0067">ATP-binding</keyword>
<feature type="compositionally biased region" description="Basic residues" evidence="10">
    <location>
        <begin position="266"/>
        <end position="283"/>
    </location>
</feature>
<dbReference type="InterPro" id="IPR014001">
    <property type="entry name" value="Helicase_ATP-bd"/>
</dbReference>
<evidence type="ECO:0000313" key="14">
    <source>
        <dbReference type="Proteomes" id="UP000243876"/>
    </source>
</evidence>
<sequence length="679" mass="73357">MDAFRTLTGGSRFDRTRFKADIRHFQPQLDPIASTSTAAPATTLPSELDFFGATSPVGDSRAAATDKDERKDKKKHRKRKRTEEEAEAAAGAAGASEAAQVDHAALLRKHRIKLTGLDCPNPLPSVEAVAQYVLKDQAGEADKAALQRLVDNWKRMGMKDPTGVQMASWGTMLANRDILACAPTGSGKTFSFVLPLLAMHSPSASSDSDSISTSDSTTLRPKAVIIEPTRELAMQVLRETRRLADGGEWRVGVLGEEGVGMVKNEKGKKGKGKNAKKGKKGKGKKEEATGAEEKAVVKEDDVADEAEPTDEKEVAKMEENAAAPYLGPLDILITTPLRLIFALKSSTVSLSSTTHLILDEADKLFELNFLEQTDEILAACKRSGEEEGQEDVRKGMFSATMPSSVEEMAKSVMAGAGGGCVRAIVGHKEAATTTITQALSFVNTEDHKLLSLRSLITAGQFTPPVLIFVQSIQRAKELTTELLLDGLSADCIHAERSGEERDRAVREFAEGKIWALVCTDVMGRGVDFKGVKLVINYDFPQSAMSYIHRIGRTGRAGKEGRAITFFTKADAGHLKTIVNVMRQSGCDVPTWMLALPAPSQDAKKALKMKPIGRKDVSRTNGSSGERGEKGKKRERVMGGKGGVFKSSKKGSIDVGEEGEGERKKGRGKKIKTSEVQLDE</sequence>
<dbReference type="PROSITE" id="PS51192">
    <property type="entry name" value="HELICASE_ATP_BIND_1"/>
    <property type="match status" value="1"/>
</dbReference>
<comment type="similarity">
    <text evidence="7">Belongs to the DEAD box helicase family. DDX52/ROK1 subfamily.</text>
</comment>
<dbReference type="PROSITE" id="PS00039">
    <property type="entry name" value="DEAD_ATP_HELICASE"/>
    <property type="match status" value="1"/>
</dbReference>
<dbReference type="SMART" id="SM00487">
    <property type="entry name" value="DEXDc"/>
    <property type="match status" value="1"/>
</dbReference>
<feature type="region of interest" description="Disordered" evidence="10">
    <location>
        <begin position="263"/>
        <end position="312"/>
    </location>
</feature>
<evidence type="ECO:0000256" key="1">
    <source>
        <dbReference type="ARBA" id="ARBA00012552"/>
    </source>
</evidence>
<dbReference type="Proteomes" id="UP000243876">
    <property type="component" value="Unassembled WGS sequence"/>
</dbReference>
<name>A0A0D6ENE8_SPOSA</name>
<keyword evidence="14" id="KW-1185">Reference proteome</keyword>
<feature type="region of interest" description="Disordered" evidence="10">
    <location>
        <begin position="51"/>
        <end position="96"/>
    </location>
</feature>
<evidence type="ECO:0000256" key="9">
    <source>
        <dbReference type="RuleBase" id="RU000492"/>
    </source>
</evidence>
<evidence type="ECO:0000256" key="3">
    <source>
        <dbReference type="ARBA" id="ARBA00022801"/>
    </source>
</evidence>
<dbReference type="AlphaFoldDB" id="A0A0D6ENE8"/>
<dbReference type="GO" id="GO:0003723">
    <property type="term" value="F:RNA binding"/>
    <property type="evidence" value="ECO:0007669"/>
    <property type="project" value="UniProtKB-KW"/>
</dbReference>
<feature type="compositionally biased region" description="Basic and acidic residues" evidence="10">
    <location>
        <begin position="284"/>
        <end position="300"/>
    </location>
</feature>
<dbReference type="PANTHER" id="PTHR47959">
    <property type="entry name" value="ATP-DEPENDENT RNA HELICASE RHLE-RELATED"/>
    <property type="match status" value="1"/>
</dbReference>
<evidence type="ECO:0000259" key="12">
    <source>
        <dbReference type="PROSITE" id="PS51194"/>
    </source>
</evidence>
<dbReference type="InterPro" id="IPR000629">
    <property type="entry name" value="RNA-helicase_DEAD-box_CS"/>
</dbReference>
<dbReference type="GO" id="GO:0005524">
    <property type="term" value="F:ATP binding"/>
    <property type="evidence" value="ECO:0007669"/>
    <property type="project" value="UniProtKB-KW"/>
</dbReference>
<dbReference type="InterPro" id="IPR011545">
    <property type="entry name" value="DEAD/DEAH_box_helicase_dom"/>
</dbReference>
<evidence type="ECO:0000313" key="13">
    <source>
        <dbReference type="EMBL" id="CEQ41130.1"/>
    </source>
</evidence>
<dbReference type="EC" id="3.6.4.13" evidence="1"/>
<evidence type="ECO:0000256" key="7">
    <source>
        <dbReference type="ARBA" id="ARBA00024355"/>
    </source>
</evidence>
<dbReference type="InterPro" id="IPR001650">
    <property type="entry name" value="Helicase_C-like"/>
</dbReference>
<keyword evidence="4 9" id="KW-0347">Helicase</keyword>
<dbReference type="Gene3D" id="3.40.50.300">
    <property type="entry name" value="P-loop containing nucleotide triphosphate hydrolases"/>
    <property type="match status" value="2"/>
</dbReference>
<keyword evidence="2 9" id="KW-0547">Nucleotide-binding</keyword>
<evidence type="ECO:0000256" key="6">
    <source>
        <dbReference type="ARBA" id="ARBA00022884"/>
    </source>
</evidence>
<evidence type="ECO:0000256" key="4">
    <source>
        <dbReference type="ARBA" id="ARBA00022806"/>
    </source>
</evidence>
<dbReference type="SUPFAM" id="SSF52540">
    <property type="entry name" value="P-loop containing nucleoside triphosphate hydrolases"/>
    <property type="match status" value="2"/>
</dbReference>
<keyword evidence="6" id="KW-0694">RNA-binding</keyword>
<dbReference type="OrthoDB" id="360161at2759"/>
<dbReference type="InterPro" id="IPR027417">
    <property type="entry name" value="P-loop_NTPase"/>
</dbReference>
<evidence type="ECO:0000256" key="8">
    <source>
        <dbReference type="ARBA" id="ARBA00047984"/>
    </source>
</evidence>
<dbReference type="PANTHER" id="PTHR47959:SF15">
    <property type="entry name" value="RNA HELICASE"/>
    <property type="match status" value="1"/>
</dbReference>
<keyword evidence="3 9" id="KW-0378">Hydrolase</keyword>
<dbReference type="PROSITE" id="PS51194">
    <property type="entry name" value="HELICASE_CTER"/>
    <property type="match status" value="1"/>
</dbReference>
<proteinExistence type="inferred from homology"/>
<gene>
    <name evidence="13" type="primary">SPOSA6832_02824</name>
</gene>
<organism evidence="13 14">
    <name type="scientific">Sporidiobolus salmonicolor</name>
    <name type="common">Yeast-like fungus</name>
    <name type="synonym">Sporobolomyces salmonicolor</name>
    <dbReference type="NCBI Taxonomy" id="5005"/>
    <lineage>
        <taxon>Eukaryota</taxon>
        <taxon>Fungi</taxon>
        <taxon>Dikarya</taxon>
        <taxon>Basidiomycota</taxon>
        <taxon>Pucciniomycotina</taxon>
        <taxon>Microbotryomycetes</taxon>
        <taxon>Sporidiobolales</taxon>
        <taxon>Sporidiobolaceae</taxon>
        <taxon>Sporobolomyces</taxon>
    </lineage>
</organism>
<evidence type="ECO:0000259" key="11">
    <source>
        <dbReference type="PROSITE" id="PS51192"/>
    </source>
</evidence>
<dbReference type="SMART" id="SM00490">
    <property type="entry name" value="HELICc"/>
    <property type="match status" value="1"/>
</dbReference>
<dbReference type="Pfam" id="PF00271">
    <property type="entry name" value="Helicase_C"/>
    <property type="match status" value="1"/>
</dbReference>
<dbReference type="Pfam" id="PF00270">
    <property type="entry name" value="DEAD"/>
    <property type="match status" value="2"/>
</dbReference>
<feature type="domain" description="Helicase ATP-binding" evidence="11">
    <location>
        <begin position="169"/>
        <end position="413"/>
    </location>
</feature>
<reference evidence="14" key="1">
    <citation type="submission" date="2015-02" db="EMBL/GenBank/DDBJ databases">
        <authorList>
            <person name="Gon?alves P."/>
        </authorList>
    </citation>
    <scope>NUCLEOTIDE SEQUENCE [LARGE SCALE GENOMIC DNA]</scope>
</reference>
<dbReference type="CDD" id="cd18787">
    <property type="entry name" value="SF2_C_DEAD"/>
    <property type="match status" value="1"/>
</dbReference>
<protein>
    <recommendedName>
        <fullName evidence="1">RNA helicase</fullName>
        <ecNumber evidence="1">3.6.4.13</ecNumber>
    </recommendedName>
</protein>
<dbReference type="EMBL" id="CENE01000011">
    <property type="protein sequence ID" value="CEQ41130.1"/>
    <property type="molecule type" value="Genomic_DNA"/>
</dbReference>
<evidence type="ECO:0000256" key="5">
    <source>
        <dbReference type="ARBA" id="ARBA00022840"/>
    </source>
</evidence>
<dbReference type="GO" id="GO:0016787">
    <property type="term" value="F:hydrolase activity"/>
    <property type="evidence" value="ECO:0007669"/>
    <property type="project" value="UniProtKB-KW"/>
</dbReference>
<dbReference type="InterPro" id="IPR050079">
    <property type="entry name" value="DEAD_box_RNA_helicase"/>
</dbReference>